<protein>
    <submittedName>
        <fullName evidence="6">GCN5-related N-acetyltransferase</fullName>
    </submittedName>
</protein>
<dbReference type="InterPro" id="IPR016181">
    <property type="entry name" value="Acyl_CoA_acyltransferase"/>
</dbReference>
<evidence type="ECO:0000259" key="5">
    <source>
        <dbReference type="PROSITE" id="PS51186"/>
    </source>
</evidence>
<sequence>MPFHAGESLVLRPWFESDVEAVLAAFVTPDMDQQWRQPVRTLTVAREWLAWAVALHNRESGYGFAVCGTDDVPVGNIAVTNINHHDCGWISYWTSARVRGRGIAPDALRGLLPWLHDELRLHRLELGYRSNNPGSGRVAHKAGFLPEGRQRDKLCYDGKRYDVERCARLSNDPRPQPSRPVTVKLDWLLGLVVGVDDRGAQRHPHAEAAEQQPGGLVGAFLDQPGDGLGP</sequence>
<evidence type="ECO:0000313" key="7">
    <source>
        <dbReference type="Proteomes" id="UP000000844"/>
    </source>
</evidence>
<dbReference type="AlphaFoldDB" id="D3Q3Y6"/>
<dbReference type="HOGENOM" id="CLU_013985_3_4_11"/>
<dbReference type="Gene3D" id="3.40.630.30">
    <property type="match status" value="1"/>
</dbReference>
<dbReference type="eggNOG" id="COG1670">
    <property type="taxonomic scope" value="Bacteria"/>
</dbReference>
<dbReference type="SUPFAM" id="SSF55729">
    <property type="entry name" value="Acyl-CoA N-acyltransferases (Nat)"/>
    <property type="match status" value="1"/>
</dbReference>
<evidence type="ECO:0000256" key="4">
    <source>
        <dbReference type="SAM" id="MobiDB-lite"/>
    </source>
</evidence>
<dbReference type="InterPro" id="IPR000182">
    <property type="entry name" value="GNAT_dom"/>
</dbReference>
<keyword evidence="2" id="KW-0012">Acyltransferase</keyword>
<keyword evidence="1 6" id="KW-0808">Transferase</keyword>
<dbReference type="GO" id="GO:0016747">
    <property type="term" value="F:acyltransferase activity, transferring groups other than amino-acyl groups"/>
    <property type="evidence" value="ECO:0007669"/>
    <property type="project" value="InterPro"/>
</dbReference>
<reference evidence="6 7" key="1">
    <citation type="journal article" date="2009" name="Stand. Genomic Sci.">
        <title>Complete genome sequence of Stackebrandtia nassauensis type strain (LLR-40K-21).</title>
        <authorList>
            <person name="Munk C."/>
            <person name="Lapidus A."/>
            <person name="Copeland A."/>
            <person name="Jando M."/>
            <person name="Mayilraj S."/>
            <person name="Glavina Del Rio T."/>
            <person name="Nolan M."/>
            <person name="Chen F."/>
            <person name="Lucas S."/>
            <person name="Tice H."/>
            <person name="Cheng J.F."/>
            <person name="Han C."/>
            <person name="Detter J.C."/>
            <person name="Bruce D."/>
            <person name="Goodwin L."/>
            <person name="Chain P."/>
            <person name="Pitluck S."/>
            <person name="Goker M."/>
            <person name="Ovchinikova G."/>
            <person name="Pati A."/>
            <person name="Ivanova N."/>
            <person name="Mavromatis K."/>
            <person name="Chen A."/>
            <person name="Palaniappan K."/>
            <person name="Land M."/>
            <person name="Hauser L."/>
            <person name="Chang Y.J."/>
            <person name="Jeffries C.D."/>
            <person name="Bristow J."/>
            <person name="Eisen J.A."/>
            <person name="Markowitz V."/>
            <person name="Hugenholtz P."/>
            <person name="Kyrpides N.C."/>
            <person name="Klenk H.P."/>
        </authorList>
    </citation>
    <scope>NUCLEOTIDE SEQUENCE [LARGE SCALE GENOMIC DNA]</scope>
    <source>
        <strain evidence="7">DSM 44728 / CIP 108903 / NRRL B-16338 / NBRC 102104 / LLR-40K-21</strain>
    </source>
</reference>
<evidence type="ECO:0000256" key="2">
    <source>
        <dbReference type="ARBA" id="ARBA00023315"/>
    </source>
</evidence>
<dbReference type="Pfam" id="PF13302">
    <property type="entry name" value="Acetyltransf_3"/>
    <property type="match status" value="1"/>
</dbReference>
<proteinExistence type="inferred from homology"/>
<comment type="similarity">
    <text evidence="3">Belongs to the acetyltransferase family. RimJ subfamily.</text>
</comment>
<feature type="region of interest" description="Disordered" evidence="4">
    <location>
        <begin position="200"/>
        <end position="230"/>
    </location>
</feature>
<name>D3Q3Y6_STANL</name>
<keyword evidence="7" id="KW-1185">Reference proteome</keyword>
<accession>D3Q3Y6</accession>
<dbReference type="InterPro" id="IPR051531">
    <property type="entry name" value="N-acetyltransferase"/>
</dbReference>
<feature type="domain" description="N-acetyltransferase" evidence="5">
    <location>
        <begin position="9"/>
        <end position="162"/>
    </location>
</feature>
<dbReference type="STRING" id="446470.Snas_4407"/>
<organism evidence="6 7">
    <name type="scientific">Stackebrandtia nassauensis (strain DSM 44728 / CIP 108903 / NRRL B-16338 / NBRC 102104 / LLR-40K-21)</name>
    <dbReference type="NCBI Taxonomy" id="446470"/>
    <lineage>
        <taxon>Bacteria</taxon>
        <taxon>Bacillati</taxon>
        <taxon>Actinomycetota</taxon>
        <taxon>Actinomycetes</taxon>
        <taxon>Glycomycetales</taxon>
        <taxon>Glycomycetaceae</taxon>
        <taxon>Stackebrandtia</taxon>
    </lineage>
</organism>
<dbReference type="EMBL" id="CP001778">
    <property type="protein sequence ID" value="ADD44053.1"/>
    <property type="molecule type" value="Genomic_DNA"/>
</dbReference>
<evidence type="ECO:0000313" key="6">
    <source>
        <dbReference type="EMBL" id="ADD44053.1"/>
    </source>
</evidence>
<evidence type="ECO:0000256" key="3">
    <source>
        <dbReference type="ARBA" id="ARBA00038502"/>
    </source>
</evidence>
<dbReference type="KEGG" id="sna:Snas_4407"/>
<dbReference type="PANTHER" id="PTHR43792:SF8">
    <property type="entry name" value="[RIBOSOMAL PROTEIN US5]-ALANINE N-ACETYLTRANSFERASE"/>
    <property type="match status" value="1"/>
</dbReference>
<dbReference type="PANTHER" id="PTHR43792">
    <property type="entry name" value="GNAT FAMILY, PUTATIVE (AFU_ORTHOLOGUE AFUA_3G00765)-RELATED-RELATED"/>
    <property type="match status" value="1"/>
</dbReference>
<dbReference type="Proteomes" id="UP000000844">
    <property type="component" value="Chromosome"/>
</dbReference>
<evidence type="ECO:0000256" key="1">
    <source>
        <dbReference type="ARBA" id="ARBA00022679"/>
    </source>
</evidence>
<dbReference type="PROSITE" id="PS51186">
    <property type="entry name" value="GNAT"/>
    <property type="match status" value="1"/>
</dbReference>
<gene>
    <name evidence="6" type="ordered locus">Snas_4407</name>
</gene>